<dbReference type="InterPro" id="IPR050855">
    <property type="entry name" value="NDM-1-like"/>
</dbReference>
<dbReference type="InterPro" id="IPR001279">
    <property type="entry name" value="Metallo-B-lactamas"/>
</dbReference>
<organism evidence="2 3">
    <name type="scientific">Glutamicibacter uratoxydans</name>
    <name type="common">Arthrobacter uratoxydans</name>
    <dbReference type="NCBI Taxonomy" id="43667"/>
    <lineage>
        <taxon>Bacteria</taxon>
        <taxon>Bacillati</taxon>
        <taxon>Actinomycetota</taxon>
        <taxon>Actinomycetes</taxon>
        <taxon>Micrococcales</taxon>
        <taxon>Micrococcaceae</taxon>
        <taxon>Glutamicibacter</taxon>
    </lineage>
</organism>
<dbReference type="OrthoDB" id="2273115at2"/>
<dbReference type="CDD" id="cd16282">
    <property type="entry name" value="metallo-hydrolase-like_MBL-fold"/>
    <property type="match status" value="1"/>
</dbReference>
<dbReference type="GO" id="GO:0016787">
    <property type="term" value="F:hydrolase activity"/>
    <property type="evidence" value="ECO:0007669"/>
    <property type="project" value="UniProtKB-KW"/>
</dbReference>
<protein>
    <submittedName>
        <fullName evidence="2">MBL fold metallo-hydrolase</fullName>
    </submittedName>
</protein>
<comment type="caution">
    <text evidence="2">The sequence shown here is derived from an EMBL/GenBank/DDBJ whole genome shotgun (WGS) entry which is preliminary data.</text>
</comment>
<evidence type="ECO:0000259" key="1">
    <source>
        <dbReference type="SMART" id="SM00849"/>
    </source>
</evidence>
<keyword evidence="3" id="KW-1185">Reference proteome</keyword>
<dbReference type="Gene3D" id="3.60.15.10">
    <property type="entry name" value="Ribonuclease Z/Hydroxyacylglutathione hydrolase-like"/>
    <property type="match status" value="1"/>
</dbReference>
<feature type="domain" description="Metallo-beta-lactamase" evidence="1">
    <location>
        <begin position="22"/>
        <end position="213"/>
    </location>
</feature>
<dbReference type="RefSeq" id="WP_141366850.1">
    <property type="nucleotide sequence ID" value="NZ_BAAAJL010000010.1"/>
</dbReference>
<dbReference type="SUPFAM" id="SSF56281">
    <property type="entry name" value="Metallo-hydrolase/oxidoreductase"/>
    <property type="match status" value="1"/>
</dbReference>
<dbReference type="Pfam" id="PF00753">
    <property type="entry name" value="Lactamase_B"/>
    <property type="match status" value="1"/>
</dbReference>
<proteinExistence type="predicted"/>
<dbReference type="AlphaFoldDB" id="A0A4Y4DQF8"/>
<sequence>MGHGTWVEVGNRAFHRRYEPVDVSVGVILCEQSALVIDTRNNPAEARELMDDVLKDFGVPIAAAVNTHAHYDHCFGNQVFADAGVPIYGHALMKRHFENYEGPHLARVKNSPASEPDKNWEDVRLTPPGFEIASCTELELDQRTICLVPLAHGHTDSDLAVHVPDANVWFLGDVIEQSGPPMFGPDSDIAGWPVVLHELAQTIRPDATLIPGHGDAVDRDFLVCQASHLELLAREICQGLEQGLAPGELHLSQDLRRLWPAEHLASAIDAYFAKNGGV</sequence>
<dbReference type="SMART" id="SM00849">
    <property type="entry name" value="Lactamase_B"/>
    <property type="match status" value="1"/>
</dbReference>
<dbReference type="PANTHER" id="PTHR42951:SF4">
    <property type="entry name" value="ACYL-COENZYME A THIOESTERASE MBLAC2"/>
    <property type="match status" value="1"/>
</dbReference>
<keyword evidence="2" id="KW-0378">Hydrolase</keyword>
<reference evidence="2 3" key="1">
    <citation type="submission" date="2019-06" db="EMBL/GenBank/DDBJ databases">
        <title>Whole genome shotgun sequence of Glutamicibacter uratoxydans NBRC 15515.</title>
        <authorList>
            <person name="Hosoyama A."/>
            <person name="Uohara A."/>
            <person name="Ohji S."/>
            <person name="Ichikawa N."/>
        </authorList>
    </citation>
    <scope>NUCLEOTIDE SEQUENCE [LARGE SCALE GENOMIC DNA]</scope>
    <source>
        <strain evidence="2 3">NBRC 15515</strain>
    </source>
</reference>
<gene>
    <name evidence="2" type="ORF">AUR04nite_31210</name>
</gene>
<name>A0A4Y4DQF8_GLUUR</name>
<evidence type="ECO:0000313" key="3">
    <source>
        <dbReference type="Proteomes" id="UP000316612"/>
    </source>
</evidence>
<dbReference type="InterPro" id="IPR036866">
    <property type="entry name" value="RibonucZ/Hydroxyglut_hydro"/>
</dbReference>
<dbReference type="PANTHER" id="PTHR42951">
    <property type="entry name" value="METALLO-BETA-LACTAMASE DOMAIN-CONTAINING"/>
    <property type="match status" value="1"/>
</dbReference>
<dbReference type="EMBL" id="BJNY01000022">
    <property type="protein sequence ID" value="GED07589.1"/>
    <property type="molecule type" value="Genomic_DNA"/>
</dbReference>
<accession>A0A4Y4DQF8</accession>
<evidence type="ECO:0000313" key="2">
    <source>
        <dbReference type="EMBL" id="GED07589.1"/>
    </source>
</evidence>
<dbReference type="Proteomes" id="UP000316612">
    <property type="component" value="Unassembled WGS sequence"/>
</dbReference>